<accession>A0A914YYY5</accession>
<keyword evidence="6 10" id="KW-0472">Membrane</keyword>
<comment type="similarity">
    <text evidence="2">Belongs to the nucleotide-sugar transporter family. SLC35B subfamily.</text>
</comment>
<comment type="subcellular location">
    <subcellularLocation>
        <location evidence="1">Golgi apparatus membrane</location>
        <topology evidence="1">Multi-pass membrane protein</topology>
    </subcellularLocation>
</comment>
<dbReference type="WBParaSite" id="PSU_v2.g4846.t1">
    <property type="protein sequence ID" value="PSU_v2.g4846.t1"/>
    <property type="gene ID" value="PSU_v2.g4846"/>
</dbReference>
<dbReference type="Pfam" id="PF08449">
    <property type="entry name" value="UAA"/>
    <property type="match status" value="1"/>
</dbReference>
<proteinExistence type="inferred from homology"/>
<feature type="transmembrane region" description="Helical" evidence="10">
    <location>
        <begin position="41"/>
        <end position="60"/>
    </location>
</feature>
<keyword evidence="3" id="KW-0813">Transport</keyword>
<organism evidence="11 12">
    <name type="scientific">Panagrolaimus superbus</name>
    <dbReference type="NCBI Taxonomy" id="310955"/>
    <lineage>
        <taxon>Eukaryota</taxon>
        <taxon>Metazoa</taxon>
        <taxon>Ecdysozoa</taxon>
        <taxon>Nematoda</taxon>
        <taxon>Chromadorea</taxon>
        <taxon>Rhabditida</taxon>
        <taxon>Tylenchina</taxon>
        <taxon>Panagrolaimomorpha</taxon>
        <taxon>Panagrolaimoidea</taxon>
        <taxon>Panagrolaimidae</taxon>
        <taxon>Panagrolaimus</taxon>
    </lineage>
</organism>
<name>A0A914YYY5_9BILA</name>
<dbReference type="AlphaFoldDB" id="A0A914YYY5"/>
<evidence type="ECO:0000256" key="2">
    <source>
        <dbReference type="ARBA" id="ARBA00010694"/>
    </source>
</evidence>
<dbReference type="PANTHER" id="PTHR10778">
    <property type="entry name" value="SOLUTE CARRIER FAMILY 35 MEMBER B"/>
    <property type="match status" value="1"/>
</dbReference>
<keyword evidence="11" id="KW-1185">Reference proteome</keyword>
<protein>
    <recommendedName>
        <fullName evidence="7">Adenosine 3'-phospho 5'-phosphosulfate transporter 2</fullName>
    </recommendedName>
    <alternativeName>
        <fullName evidence="8">PAPS transporter 2</fullName>
    </alternativeName>
    <alternativeName>
        <fullName evidence="9">Solute carrier family 35 member B3 homolog</fullName>
    </alternativeName>
</protein>
<evidence type="ECO:0000256" key="4">
    <source>
        <dbReference type="ARBA" id="ARBA00022692"/>
    </source>
</evidence>
<evidence type="ECO:0000256" key="10">
    <source>
        <dbReference type="SAM" id="Phobius"/>
    </source>
</evidence>
<evidence type="ECO:0000256" key="5">
    <source>
        <dbReference type="ARBA" id="ARBA00022989"/>
    </source>
</evidence>
<feature type="transmembrane region" description="Helical" evidence="10">
    <location>
        <begin position="17"/>
        <end position="34"/>
    </location>
</feature>
<evidence type="ECO:0000256" key="8">
    <source>
        <dbReference type="ARBA" id="ARBA00041866"/>
    </source>
</evidence>
<sequence length="132" mass="14747">MGLSNASTGYLNYPTQIIFKCCKLIPVLIGGIIIQGKRYGFWDIFAAILMTIGLIMFSLADNQVSPNVNSKGYIMISVALVADAIIGNVQEKSIKTYNAHNNEVVSLYKCLLERNQNFVILFKRRNFESSAF</sequence>
<reference evidence="12" key="1">
    <citation type="submission" date="2022-11" db="UniProtKB">
        <authorList>
            <consortium name="WormBaseParasite"/>
        </authorList>
    </citation>
    <scope>IDENTIFICATION</scope>
</reference>
<dbReference type="GO" id="GO:0000139">
    <property type="term" value="C:Golgi membrane"/>
    <property type="evidence" value="ECO:0007669"/>
    <property type="project" value="UniProtKB-SubCell"/>
</dbReference>
<evidence type="ECO:0000256" key="9">
    <source>
        <dbReference type="ARBA" id="ARBA00042729"/>
    </source>
</evidence>
<dbReference type="PANTHER" id="PTHR10778:SF8">
    <property type="entry name" value="ADENOSINE 3'-PHOSPHO 5'-PHOSPHOSULFATE TRANSPORTER 2"/>
    <property type="match status" value="1"/>
</dbReference>
<dbReference type="GO" id="GO:0046964">
    <property type="term" value="F:3'-phosphoadenosine 5'-phosphosulfate transmembrane transporter activity"/>
    <property type="evidence" value="ECO:0007669"/>
    <property type="project" value="TreeGrafter"/>
</dbReference>
<keyword evidence="4 10" id="KW-0812">Transmembrane</keyword>
<evidence type="ECO:0000256" key="1">
    <source>
        <dbReference type="ARBA" id="ARBA00004653"/>
    </source>
</evidence>
<dbReference type="GO" id="GO:0005789">
    <property type="term" value="C:endoplasmic reticulum membrane"/>
    <property type="evidence" value="ECO:0007669"/>
    <property type="project" value="TreeGrafter"/>
</dbReference>
<evidence type="ECO:0000256" key="6">
    <source>
        <dbReference type="ARBA" id="ARBA00023136"/>
    </source>
</evidence>
<keyword evidence="5 10" id="KW-1133">Transmembrane helix</keyword>
<evidence type="ECO:0000313" key="12">
    <source>
        <dbReference type="WBParaSite" id="PSU_v2.g4846.t1"/>
    </source>
</evidence>
<dbReference type="Proteomes" id="UP000887577">
    <property type="component" value="Unplaced"/>
</dbReference>
<evidence type="ECO:0000256" key="7">
    <source>
        <dbReference type="ARBA" id="ARBA00039669"/>
    </source>
</evidence>
<dbReference type="InterPro" id="IPR013657">
    <property type="entry name" value="SCL35B1-4/HUT1"/>
</dbReference>
<feature type="transmembrane region" description="Helical" evidence="10">
    <location>
        <begin position="72"/>
        <end position="89"/>
    </location>
</feature>
<evidence type="ECO:0000256" key="3">
    <source>
        <dbReference type="ARBA" id="ARBA00022448"/>
    </source>
</evidence>
<evidence type="ECO:0000313" key="11">
    <source>
        <dbReference type="Proteomes" id="UP000887577"/>
    </source>
</evidence>